<organism evidence="3 4">
    <name type="scientific">Euzebyella saccharophila</name>
    <dbReference type="NCBI Taxonomy" id="679664"/>
    <lineage>
        <taxon>Bacteria</taxon>
        <taxon>Pseudomonadati</taxon>
        <taxon>Bacteroidota</taxon>
        <taxon>Flavobacteriia</taxon>
        <taxon>Flavobacteriales</taxon>
        <taxon>Flavobacteriaceae</taxon>
        <taxon>Euzebyella</taxon>
    </lineage>
</organism>
<dbReference type="Proteomes" id="UP001595814">
    <property type="component" value="Unassembled WGS sequence"/>
</dbReference>
<keyword evidence="4" id="KW-1185">Reference proteome</keyword>
<dbReference type="InterPro" id="IPR011008">
    <property type="entry name" value="Dimeric_a/b-barrel"/>
</dbReference>
<dbReference type="RefSeq" id="WP_192462756.1">
    <property type="nucleotide sequence ID" value="NZ_JACYFJ010000004.1"/>
</dbReference>
<accession>A0ABV8JIC2</accession>
<dbReference type="EMBL" id="JBHSAW010000001">
    <property type="protein sequence ID" value="MFC4094532.1"/>
    <property type="molecule type" value="Genomic_DNA"/>
</dbReference>
<keyword evidence="1" id="KW-0732">Signal</keyword>
<dbReference type="Gene3D" id="3.30.70.100">
    <property type="match status" value="2"/>
</dbReference>
<evidence type="ECO:0000313" key="3">
    <source>
        <dbReference type="EMBL" id="MFC4094532.1"/>
    </source>
</evidence>
<gene>
    <name evidence="3" type="ORF">ACFOUT_01515</name>
</gene>
<sequence length="263" mass="30577">MKTFNSAKLALIALFFIMCAKEGLSQNAKREYYQLKMYTLKDEQQESRMDNYLEKAYLPALKKAGINNVGVFKYRPNNYLLANKIYVLIPFSSLDQFAQLEEKLNQDTAYKAAGEDYIKAKYDNPPYERINSTLMRAFGEMPKMRASTVSGKRKDRVYELRSYESPTEATYWNKVDMFNAGGEVELFESLGFNAVFYGEVISGDRMPNLMYMTTFTDMDTRDAKWEAFFSSDKWGVLANDPKYKNNMNKADKLLLYPTEYSDY</sequence>
<dbReference type="SUPFAM" id="SSF54909">
    <property type="entry name" value="Dimeric alpha+beta barrel"/>
    <property type="match status" value="2"/>
</dbReference>
<feature type="signal peptide" evidence="1">
    <location>
        <begin position="1"/>
        <end position="20"/>
    </location>
</feature>
<feature type="domain" description="NIPSNAP" evidence="2">
    <location>
        <begin position="158"/>
        <end position="261"/>
    </location>
</feature>
<dbReference type="InterPro" id="IPR012577">
    <property type="entry name" value="NIPSNAP"/>
</dbReference>
<evidence type="ECO:0000256" key="1">
    <source>
        <dbReference type="SAM" id="SignalP"/>
    </source>
</evidence>
<comment type="caution">
    <text evidence="3">The sequence shown here is derived from an EMBL/GenBank/DDBJ whole genome shotgun (WGS) entry which is preliminary data.</text>
</comment>
<reference evidence="4" key="1">
    <citation type="journal article" date="2019" name="Int. J. Syst. Evol. Microbiol.">
        <title>The Global Catalogue of Microorganisms (GCM) 10K type strain sequencing project: providing services to taxonomists for standard genome sequencing and annotation.</title>
        <authorList>
            <consortium name="The Broad Institute Genomics Platform"/>
            <consortium name="The Broad Institute Genome Sequencing Center for Infectious Disease"/>
            <person name="Wu L."/>
            <person name="Ma J."/>
        </authorList>
    </citation>
    <scope>NUCLEOTIDE SEQUENCE [LARGE SCALE GENOMIC DNA]</scope>
    <source>
        <strain evidence="4">CECT 7477</strain>
    </source>
</reference>
<protein>
    <submittedName>
        <fullName evidence="3">NIPSNAP family protein</fullName>
    </submittedName>
</protein>
<feature type="chain" id="PRO_5046005973" evidence="1">
    <location>
        <begin position="21"/>
        <end position="263"/>
    </location>
</feature>
<evidence type="ECO:0000313" key="4">
    <source>
        <dbReference type="Proteomes" id="UP001595814"/>
    </source>
</evidence>
<proteinExistence type="predicted"/>
<evidence type="ECO:0000259" key="2">
    <source>
        <dbReference type="Pfam" id="PF07978"/>
    </source>
</evidence>
<dbReference type="Pfam" id="PF07978">
    <property type="entry name" value="NIPSNAP"/>
    <property type="match status" value="1"/>
</dbReference>
<name>A0ABV8JIC2_9FLAO</name>